<dbReference type="Gene3D" id="3.40.50.150">
    <property type="entry name" value="Vaccinia Virus protein VP39"/>
    <property type="match status" value="1"/>
</dbReference>
<dbReference type="InterPro" id="IPR041698">
    <property type="entry name" value="Methyltransf_25"/>
</dbReference>
<dbReference type="Pfam" id="PF13649">
    <property type="entry name" value="Methyltransf_25"/>
    <property type="match status" value="1"/>
</dbReference>
<protein>
    <submittedName>
        <fullName evidence="2">S-adenosyl-L-methionine-dependent methyltransferase</fullName>
    </submittedName>
</protein>
<dbReference type="GeneID" id="19207115"/>
<keyword evidence="3" id="KW-1185">Reference proteome</keyword>
<dbReference type="PANTHER" id="PTHR43591">
    <property type="entry name" value="METHYLTRANSFERASE"/>
    <property type="match status" value="1"/>
</dbReference>
<evidence type="ECO:0000259" key="1">
    <source>
        <dbReference type="Pfam" id="PF13649"/>
    </source>
</evidence>
<dbReference type="Proteomes" id="UP000053558">
    <property type="component" value="Unassembled WGS sequence"/>
</dbReference>
<proteinExistence type="predicted"/>
<dbReference type="GO" id="GO:0008168">
    <property type="term" value="F:methyltransferase activity"/>
    <property type="evidence" value="ECO:0007669"/>
    <property type="project" value="UniProtKB-KW"/>
</dbReference>
<dbReference type="SUPFAM" id="SSF53335">
    <property type="entry name" value="S-adenosyl-L-methionine-dependent methyltransferases"/>
    <property type="match status" value="1"/>
</dbReference>
<dbReference type="AlphaFoldDB" id="A0A5M3N3E0"/>
<organism evidence="2 3">
    <name type="scientific">Coniophora puteana (strain RWD-64-598)</name>
    <name type="common">Brown rot fungus</name>
    <dbReference type="NCBI Taxonomy" id="741705"/>
    <lineage>
        <taxon>Eukaryota</taxon>
        <taxon>Fungi</taxon>
        <taxon>Dikarya</taxon>
        <taxon>Basidiomycota</taxon>
        <taxon>Agaricomycotina</taxon>
        <taxon>Agaricomycetes</taxon>
        <taxon>Agaricomycetidae</taxon>
        <taxon>Boletales</taxon>
        <taxon>Coniophorineae</taxon>
        <taxon>Coniophoraceae</taxon>
        <taxon>Coniophora</taxon>
    </lineage>
</organism>
<dbReference type="InterPro" id="IPR029063">
    <property type="entry name" value="SAM-dependent_MTases_sf"/>
</dbReference>
<dbReference type="GO" id="GO:0032259">
    <property type="term" value="P:methylation"/>
    <property type="evidence" value="ECO:0007669"/>
    <property type="project" value="UniProtKB-KW"/>
</dbReference>
<feature type="non-terminal residue" evidence="2">
    <location>
        <position position="1"/>
    </location>
</feature>
<keyword evidence="2" id="KW-0489">Methyltransferase</keyword>
<name>A0A5M3N3E0_CONPW</name>
<reference evidence="3" key="1">
    <citation type="journal article" date="2012" name="Science">
        <title>The Paleozoic origin of enzymatic lignin decomposition reconstructed from 31 fungal genomes.</title>
        <authorList>
            <person name="Floudas D."/>
            <person name="Binder M."/>
            <person name="Riley R."/>
            <person name="Barry K."/>
            <person name="Blanchette R.A."/>
            <person name="Henrissat B."/>
            <person name="Martinez A.T."/>
            <person name="Otillar R."/>
            <person name="Spatafora J.W."/>
            <person name="Yadav J.S."/>
            <person name="Aerts A."/>
            <person name="Benoit I."/>
            <person name="Boyd A."/>
            <person name="Carlson A."/>
            <person name="Copeland A."/>
            <person name="Coutinho P.M."/>
            <person name="de Vries R.P."/>
            <person name="Ferreira P."/>
            <person name="Findley K."/>
            <person name="Foster B."/>
            <person name="Gaskell J."/>
            <person name="Glotzer D."/>
            <person name="Gorecki P."/>
            <person name="Heitman J."/>
            <person name="Hesse C."/>
            <person name="Hori C."/>
            <person name="Igarashi K."/>
            <person name="Jurgens J.A."/>
            <person name="Kallen N."/>
            <person name="Kersten P."/>
            <person name="Kohler A."/>
            <person name="Kuees U."/>
            <person name="Kumar T.K.A."/>
            <person name="Kuo A."/>
            <person name="LaButti K."/>
            <person name="Larrondo L.F."/>
            <person name="Lindquist E."/>
            <person name="Ling A."/>
            <person name="Lombard V."/>
            <person name="Lucas S."/>
            <person name="Lundell T."/>
            <person name="Martin R."/>
            <person name="McLaughlin D.J."/>
            <person name="Morgenstern I."/>
            <person name="Morin E."/>
            <person name="Murat C."/>
            <person name="Nagy L.G."/>
            <person name="Nolan M."/>
            <person name="Ohm R.A."/>
            <person name="Patyshakuliyeva A."/>
            <person name="Rokas A."/>
            <person name="Ruiz-Duenas F.J."/>
            <person name="Sabat G."/>
            <person name="Salamov A."/>
            <person name="Samejima M."/>
            <person name="Schmutz J."/>
            <person name="Slot J.C."/>
            <person name="St John F."/>
            <person name="Stenlid J."/>
            <person name="Sun H."/>
            <person name="Sun S."/>
            <person name="Syed K."/>
            <person name="Tsang A."/>
            <person name="Wiebenga A."/>
            <person name="Young D."/>
            <person name="Pisabarro A."/>
            <person name="Eastwood D.C."/>
            <person name="Martin F."/>
            <person name="Cullen D."/>
            <person name="Grigoriev I.V."/>
            <person name="Hibbett D.S."/>
        </authorList>
    </citation>
    <scope>NUCLEOTIDE SEQUENCE [LARGE SCALE GENOMIC DNA]</scope>
    <source>
        <strain evidence="3">RWD-64-598 SS2</strain>
    </source>
</reference>
<accession>A0A5M3N3E0</accession>
<dbReference type="PANTHER" id="PTHR43591:SF105">
    <property type="entry name" value="METHYLTRANSFERASE DOMAIN-CONTAINING PROTEIN-RELATED"/>
    <property type="match status" value="1"/>
</dbReference>
<comment type="caution">
    <text evidence="2">The sequence shown here is derived from an EMBL/GenBank/DDBJ whole genome shotgun (WGS) entry which is preliminary data.</text>
</comment>
<dbReference type="KEGG" id="cput:CONPUDRAFT_46001"/>
<dbReference type="RefSeq" id="XP_007762564.1">
    <property type="nucleotide sequence ID" value="XM_007764374.1"/>
</dbReference>
<keyword evidence="2" id="KW-0808">Transferase</keyword>
<gene>
    <name evidence="2" type="ORF">CONPUDRAFT_46001</name>
</gene>
<dbReference type="EMBL" id="JH711573">
    <property type="protein sequence ID" value="EIW85910.1"/>
    <property type="molecule type" value="Genomic_DNA"/>
</dbReference>
<dbReference type="OrthoDB" id="2013972at2759"/>
<sequence length="251" mass="28558">RLDSQYKIFKKSFGNALLHGPVSLSSGAEVLDCGCATGAWITDMSQEYPHVKLTGVDISSTLFPQSDLTLNTTFLCHSTIALPEEWTDRFAVVHQSILIAGLTVTEWPLAIAEMYRVCAPGGSIQLMEPIFGVRADKHFYRLDNAFMRARNMLVDDRFDTIERMLKDEGFVGVTKIRNDFVREEWSEEERKQARETLTFAKASFKDAVRRTPGVPDAEKFDELLEEWKRDEDAADIFGPDYEAWTFCARKP</sequence>
<feature type="domain" description="Methyltransferase" evidence="1">
    <location>
        <begin position="30"/>
        <end position="122"/>
    </location>
</feature>
<evidence type="ECO:0000313" key="2">
    <source>
        <dbReference type="EMBL" id="EIW85910.1"/>
    </source>
</evidence>
<evidence type="ECO:0000313" key="3">
    <source>
        <dbReference type="Proteomes" id="UP000053558"/>
    </source>
</evidence>